<dbReference type="PANTHER" id="PTHR28153">
    <property type="entry name" value="PROTEIN, PUTATIVE-RELATED"/>
    <property type="match status" value="1"/>
</dbReference>
<dbReference type="Proteomes" id="UP001281761">
    <property type="component" value="Unassembled WGS sequence"/>
</dbReference>
<evidence type="ECO:0000313" key="3">
    <source>
        <dbReference type="Proteomes" id="UP001281761"/>
    </source>
</evidence>
<keyword evidence="3" id="KW-1185">Reference proteome</keyword>
<gene>
    <name evidence="2" type="ORF">BLNAU_1514</name>
</gene>
<feature type="region of interest" description="Disordered" evidence="1">
    <location>
        <begin position="351"/>
        <end position="437"/>
    </location>
</feature>
<comment type="caution">
    <text evidence="2">The sequence shown here is derived from an EMBL/GenBank/DDBJ whole genome shotgun (WGS) entry which is preliminary data.</text>
</comment>
<feature type="compositionally biased region" description="Polar residues" evidence="1">
    <location>
        <begin position="409"/>
        <end position="431"/>
    </location>
</feature>
<evidence type="ECO:0000256" key="1">
    <source>
        <dbReference type="SAM" id="MobiDB-lite"/>
    </source>
</evidence>
<dbReference type="InterPro" id="IPR053056">
    <property type="entry name" value="Lipid_Metab_Assoc_Protein"/>
</dbReference>
<accession>A0ABQ9YII9</accession>
<organism evidence="2 3">
    <name type="scientific">Blattamonas nauphoetae</name>
    <dbReference type="NCBI Taxonomy" id="2049346"/>
    <lineage>
        <taxon>Eukaryota</taxon>
        <taxon>Metamonada</taxon>
        <taxon>Preaxostyla</taxon>
        <taxon>Oxymonadida</taxon>
        <taxon>Blattamonas</taxon>
    </lineage>
</organism>
<evidence type="ECO:0000313" key="2">
    <source>
        <dbReference type="EMBL" id="KAK2963471.1"/>
    </source>
</evidence>
<reference evidence="2 3" key="1">
    <citation type="journal article" date="2022" name="bioRxiv">
        <title>Genomics of Preaxostyla Flagellates Illuminates Evolutionary Transitions and the Path Towards Mitochondrial Loss.</title>
        <authorList>
            <person name="Novak L.V.F."/>
            <person name="Treitli S.C."/>
            <person name="Pyrih J."/>
            <person name="Halakuc P."/>
            <person name="Pipaliya S.V."/>
            <person name="Vacek V."/>
            <person name="Brzon O."/>
            <person name="Soukal P."/>
            <person name="Eme L."/>
            <person name="Dacks J.B."/>
            <person name="Karnkowska A."/>
            <person name="Elias M."/>
            <person name="Hampl V."/>
        </authorList>
    </citation>
    <scope>NUCLEOTIDE SEQUENCE [LARGE SCALE GENOMIC DNA]</scope>
    <source>
        <strain evidence="2">NAU3</strain>
        <tissue evidence="2">Gut</tissue>
    </source>
</reference>
<proteinExistence type="predicted"/>
<dbReference type="InterPro" id="IPR018626">
    <property type="entry name" value="LCHN/Anr2"/>
</dbReference>
<protein>
    <submittedName>
        <fullName evidence="2">Uncharacterized protein</fullName>
    </submittedName>
</protein>
<dbReference type="EMBL" id="JARBJD010000006">
    <property type="protein sequence ID" value="KAK2963471.1"/>
    <property type="molecule type" value="Genomic_DNA"/>
</dbReference>
<sequence>MDIVSIAHCPRSFRQGQLVGDILGCFHCSFDLKIGNSVTFFHSETVKQKDLEGFEFTVLPAGSHHVYSDSLLFQCGRYWGISAYVQIKDKSQPRGSLMGAIGFIGLNPEALFVHQNFLSTIAEETIRTKDYSKLLYHLEHHQTSLESLVSAIDWKQSNNLVPVILTDSPVIQSSKTDSTPLEDLTEEELKIDYVVEESFVRHFCQSGSRRKEPNQLSFTPLISPWRFFTSISTVFTQIPSQQNELFPVQALQSLTRSSPSPSINSLASTNDQARLLPNRLPATGSLGSSPNIVSQQEESYNADSFMAGLPILSILHRAMLLGMNILLLSSPPLSAFTDFIFALGELTRTRLGQPETHSSSPRKSGEEEPLLKSTSKYGTSGTSHRSKKVPEDTLFLDDSKIEGEANPSPVFSSEYESSQKTESQPQDRTSNPYPPFTPSGVVTVFDPTFQSTHKFNVTDPFICVSSDFLLLSHPKTFDVIVTFNQPHTLTSSLTLHHVYSVSSSPSITISTPNPNNISILNSAMSSPLAAHLSSIVRANIWAQPEVAESAQLASFLRPFVEYNSVLASTLQQYAHVVVNLRDFNKYAQTCTQSDLAHFGQADIPFLNLLSQNLLTNTIVSAGCC</sequence>
<dbReference type="Pfam" id="PF09804">
    <property type="entry name" value="DENND11"/>
    <property type="match status" value="1"/>
</dbReference>
<dbReference type="PANTHER" id="PTHR28153:SF1">
    <property type="entry name" value="DUF4484 DOMAIN-CONTAINING PROTEIN"/>
    <property type="match status" value="1"/>
</dbReference>
<name>A0ABQ9YII9_9EUKA</name>
<feature type="compositionally biased region" description="Low complexity" evidence="1">
    <location>
        <begin position="372"/>
        <end position="383"/>
    </location>
</feature>